<evidence type="ECO:0000256" key="1">
    <source>
        <dbReference type="SAM" id="MobiDB-lite"/>
    </source>
</evidence>
<keyword evidence="2" id="KW-0472">Membrane</keyword>
<feature type="region of interest" description="Disordered" evidence="1">
    <location>
        <begin position="1"/>
        <end position="24"/>
    </location>
</feature>
<keyword evidence="2" id="KW-1133">Transmembrane helix</keyword>
<dbReference type="RefSeq" id="XP_070437120.1">
    <property type="nucleotide sequence ID" value="XM_070581019.1"/>
</dbReference>
<feature type="transmembrane region" description="Helical" evidence="2">
    <location>
        <begin position="191"/>
        <end position="215"/>
    </location>
</feature>
<keyword evidence="3" id="KW-0732">Signal</keyword>
<dbReference type="GeneID" id="103542607"/>
<name>A0ABM4L9J9_EQUPR</name>
<dbReference type="Proteomes" id="UP001652662">
    <property type="component" value="Chromosome 17"/>
</dbReference>
<feature type="region of interest" description="Disordered" evidence="1">
    <location>
        <begin position="217"/>
        <end position="239"/>
    </location>
</feature>
<evidence type="ECO:0000313" key="5">
    <source>
        <dbReference type="RefSeq" id="XP_070437120.1"/>
    </source>
</evidence>
<feature type="signal peptide" evidence="3">
    <location>
        <begin position="1"/>
        <end position="44"/>
    </location>
</feature>
<organism evidence="4 5">
    <name type="scientific">Equus przewalskii</name>
    <name type="common">Przewalski's horse</name>
    <name type="synonym">Equus caballus przewalskii</name>
    <dbReference type="NCBI Taxonomy" id="9798"/>
    <lineage>
        <taxon>Eukaryota</taxon>
        <taxon>Metazoa</taxon>
        <taxon>Chordata</taxon>
        <taxon>Craniata</taxon>
        <taxon>Vertebrata</taxon>
        <taxon>Euteleostomi</taxon>
        <taxon>Mammalia</taxon>
        <taxon>Eutheria</taxon>
        <taxon>Laurasiatheria</taxon>
        <taxon>Perissodactyla</taxon>
        <taxon>Equidae</taxon>
        <taxon>Equus</taxon>
    </lineage>
</organism>
<accession>A0ABM4L9J9</accession>
<evidence type="ECO:0000313" key="4">
    <source>
        <dbReference type="Proteomes" id="UP001652662"/>
    </source>
</evidence>
<sequence length="253" mass="28260">MGFPGRQGTSIPCGTARQGEKGTERRPQKMLLLLLGCLLPAANGRSCFHCWPELPALIDYDLQILWGTPGPPAELSQSLHSLFLEAHDSPEAWYLDEDHLEEETAKLFDHVDQAIKKLRDDKPLLLEEIRVHKQLFCERLDEVSEELMEKACNTSCDLHFPREVINCANCRTHFLTCKDPTLCPAVTRRTLVWAVSLGVALPLAAIAGDVTFAGAKRRRRRGQKSRDLAAHSSPTTEQRPQLLLGSSLVSGFR</sequence>
<protein>
    <submittedName>
        <fullName evidence="5">Testis-expressed protein 51 isoform X1</fullName>
    </submittedName>
</protein>
<evidence type="ECO:0000256" key="2">
    <source>
        <dbReference type="SAM" id="Phobius"/>
    </source>
</evidence>
<proteinExistence type="predicted"/>
<evidence type="ECO:0000256" key="3">
    <source>
        <dbReference type="SAM" id="SignalP"/>
    </source>
</evidence>
<feature type="chain" id="PRO_5045310266" evidence="3">
    <location>
        <begin position="45"/>
        <end position="253"/>
    </location>
</feature>
<keyword evidence="2" id="KW-0812">Transmembrane</keyword>
<keyword evidence="4" id="KW-1185">Reference proteome</keyword>
<reference evidence="5" key="1">
    <citation type="submission" date="2025-08" db="UniProtKB">
        <authorList>
            <consortium name="RefSeq"/>
        </authorList>
    </citation>
    <scope>IDENTIFICATION</scope>
    <source>
        <tissue evidence="5">Blood</tissue>
    </source>
</reference>
<gene>
    <name evidence="5" type="primary">TEX51</name>
</gene>